<dbReference type="AlphaFoldDB" id="A0A3L7K4X7"/>
<sequence>MTMSHKISFHISNTNGLFTSSPQLHLNPLDGKKLNIDDNSRITIKIGNKTAAAIVHFNSDEPEGSAAVEPALYQSLLLPIQTYKWHVLYDVHDQLLKLGPFISILTEFKHAGHDQPSFGSIHCFAEELQTFISKEGGLLSIMNLSDNMNLGEESKGFIFYDDAWIMWDLPEPDVIYNRIHSRKTERTKAYLVFYEHYLQSGSTIFNPQFLSKWEVYQLLGAESHMNPFIPETNLYSESTFDDFLGKYGAVYIKPVHGSLGRGIIEVTKHSDGLFIVNQTYFPEQKEHTFESLTDVKNAVHKWIGKRICIIQQALSLLEKDGRKIDFRLLTHPDAGHHWRVTSAVARISGENQFVSNLAQGGVLDKPGAVLKGFFSTSTSSQILSLMKELALETAALIAKSLEGVTGELGLDIGVDLDGKIWLIEANSKPSKKQEGTSSGIRPSTKAIWKFSKTLWLERRDSP</sequence>
<evidence type="ECO:0000313" key="1">
    <source>
        <dbReference type="EMBL" id="RLQ97314.1"/>
    </source>
</evidence>
<proteinExistence type="predicted"/>
<dbReference type="SUPFAM" id="SSF56059">
    <property type="entry name" value="Glutathione synthetase ATP-binding domain-like"/>
    <property type="match status" value="1"/>
</dbReference>
<dbReference type="Proteomes" id="UP000276770">
    <property type="component" value="Unassembled WGS sequence"/>
</dbReference>
<evidence type="ECO:0000313" key="2">
    <source>
        <dbReference type="Proteomes" id="UP000276770"/>
    </source>
</evidence>
<dbReference type="Pfam" id="PF14398">
    <property type="entry name" value="ATPgrasp_YheCD"/>
    <property type="match status" value="1"/>
</dbReference>
<name>A0A3L7K4X7_9BACI</name>
<protein>
    <submittedName>
        <fullName evidence="1">YheC/YheD family protein</fullName>
    </submittedName>
</protein>
<gene>
    <name evidence="1" type="ORF">D9X91_03970</name>
</gene>
<comment type="caution">
    <text evidence="1">The sequence shown here is derived from an EMBL/GenBank/DDBJ whole genome shotgun (WGS) entry which is preliminary data.</text>
</comment>
<reference evidence="1 2" key="1">
    <citation type="submission" date="2018-10" db="EMBL/GenBank/DDBJ databases">
        <title>Falsibacillus sp. genome draft.</title>
        <authorList>
            <person name="Shi S."/>
        </authorList>
    </citation>
    <scope>NUCLEOTIDE SEQUENCE [LARGE SCALE GENOMIC DNA]</scope>
    <source>
        <strain evidence="1 2">GY 10110</strain>
    </source>
</reference>
<dbReference type="InterPro" id="IPR026838">
    <property type="entry name" value="YheC/D"/>
</dbReference>
<keyword evidence="2" id="KW-1185">Reference proteome</keyword>
<dbReference type="EMBL" id="RCVZ01000002">
    <property type="protein sequence ID" value="RLQ97314.1"/>
    <property type="molecule type" value="Genomic_DNA"/>
</dbReference>
<accession>A0A3L7K4X7</accession>
<dbReference type="Gene3D" id="3.30.470.20">
    <property type="entry name" value="ATP-grasp fold, B domain"/>
    <property type="match status" value="1"/>
</dbReference>
<organism evidence="1 2">
    <name type="scientific">Falsibacillus albus</name>
    <dbReference type="NCBI Taxonomy" id="2478915"/>
    <lineage>
        <taxon>Bacteria</taxon>
        <taxon>Bacillati</taxon>
        <taxon>Bacillota</taxon>
        <taxon>Bacilli</taxon>
        <taxon>Bacillales</taxon>
        <taxon>Bacillaceae</taxon>
        <taxon>Falsibacillus</taxon>
    </lineage>
</organism>